<keyword evidence="1" id="KW-0732">Signal</keyword>
<evidence type="ECO:0000313" key="3">
    <source>
        <dbReference type="Proteomes" id="UP001152747"/>
    </source>
</evidence>
<gene>
    <name evidence="2" type="ORF">CAMP_LOCUS6700</name>
</gene>
<comment type="caution">
    <text evidence="2">The sequence shown here is derived from an EMBL/GenBank/DDBJ whole genome shotgun (WGS) entry which is preliminary data.</text>
</comment>
<protein>
    <recommendedName>
        <fullName evidence="4">EB domain-containing protein</fullName>
    </recommendedName>
</protein>
<dbReference type="OrthoDB" id="5836547at2759"/>
<evidence type="ECO:0000256" key="1">
    <source>
        <dbReference type="SAM" id="SignalP"/>
    </source>
</evidence>
<dbReference type="AlphaFoldDB" id="A0A9P1IFS7"/>
<accession>A0A9P1IFS7</accession>
<dbReference type="PANTHER" id="PTHR33459">
    <property type="entry name" value="DD-GDCA PROTEIN"/>
    <property type="match status" value="1"/>
</dbReference>
<keyword evidence="3" id="KW-1185">Reference proteome</keyword>
<dbReference type="Proteomes" id="UP001152747">
    <property type="component" value="Unassembled WGS sequence"/>
</dbReference>
<feature type="chain" id="PRO_5040471322" description="EB domain-containing protein" evidence="1">
    <location>
        <begin position="17"/>
        <end position="470"/>
    </location>
</feature>
<evidence type="ECO:0008006" key="4">
    <source>
        <dbReference type="Google" id="ProtNLM"/>
    </source>
</evidence>
<dbReference type="EMBL" id="CANHGI010000003">
    <property type="protein sequence ID" value="CAI5444063.1"/>
    <property type="molecule type" value="Genomic_DNA"/>
</dbReference>
<dbReference type="InterPro" id="IPR052326">
    <property type="entry name" value="Diff-Dev_Assoc_Protein"/>
</dbReference>
<reference evidence="2" key="1">
    <citation type="submission" date="2022-11" db="EMBL/GenBank/DDBJ databases">
        <authorList>
            <person name="Kikuchi T."/>
        </authorList>
    </citation>
    <scope>NUCLEOTIDE SEQUENCE</scope>
    <source>
        <strain evidence="2">PS1010</strain>
    </source>
</reference>
<proteinExistence type="predicted"/>
<dbReference type="PANTHER" id="PTHR33459:SF7">
    <property type="entry name" value="DD-GDCA PROTEIN"/>
    <property type="match status" value="1"/>
</dbReference>
<evidence type="ECO:0000313" key="2">
    <source>
        <dbReference type="EMBL" id="CAI5444063.1"/>
    </source>
</evidence>
<name>A0A9P1IFS7_9PELO</name>
<sequence length="470" mass="51278">MWIFLAISIFSAPILGYSIGGGVTENQGTYNYNNGGNNGIGGGVQPSSTKTLGSYCSSSSDCQSGLTCQASVNGVKICLGSQSYPNSNPTSGCSSNSDCQAGSSCVISGSGSRNCQINVGGYVRPTTTMARQDPPKILDPAPGDLNSPCERDSDCNTALFCTLYFGEMICRHQIKALIPLRCESEADCPPPSGEYLCVFSTAVQDRICYKYGDTVTDGYVIPIKHRLALTSTVPPAVHVEVVKESKAVFEEPEESRAIFEDSGSVAKRHDTSIPREPIYIKVDDADLVKMSLSNDAPPLHQDVFVEEPMDPAAVPCDKDYHCRMGESCSGRIRFVDRNVTVCRYDMTKKGRQCIYHSDCLSGQRCKVQNKDDAICITDIQATIGNIECFYDYQCSGGEKCTQVEGEKFLCRVPVTQDPRMNQMCSSNAECPFQQVCRHSSGISMCIDVSIAKNPSLIHQHFLQFFRSVFI</sequence>
<feature type="signal peptide" evidence="1">
    <location>
        <begin position="1"/>
        <end position="16"/>
    </location>
</feature>
<organism evidence="2 3">
    <name type="scientific">Caenorhabditis angaria</name>
    <dbReference type="NCBI Taxonomy" id="860376"/>
    <lineage>
        <taxon>Eukaryota</taxon>
        <taxon>Metazoa</taxon>
        <taxon>Ecdysozoa</taxon>
        <taxon>Nematoda</taxon>
        <taxon>Chromadorea</taxon>
        <taxon>Rhabditida</taxon>
        <taxon>Rhabditina</taxon>
        <taxon>Rhabditomorpha</taxon>
        <taxon>Rhabditoidea</taxon>
        <taxon>Rhabditidae</taxon>
        <taxon>Peloderinae</taxon>
        <taxon>Caenorhabditis</taxon>
    </lineage>
</organism>